<keyword evidence="3 9" id="KW-0444">Lipid biosynthesis</keyword>
<comment type="subcellular location">
    <subcellularLocation>
        <location evidence="9">Cytoplasm</location>
    </subcellularLocation>
</comment>
<dbReference type="UniPathway" id="UPA00094"/>
<dbReference type="CDD" id="cd00830">
    <property type="entry name" value="KAS_III"/>
    <property type="match status" value="1"/>
</dbReference>
<comment type="function">
    <text evidence="9">Catalyzes the condensation reaction of fatty acid synthesis by the addition to an acyl acceptor of two carbons from malonyl-ACP. Catalyzes the first condensation reaction which initiates fatty acid synthesis and may therefore play a role in governing the total rate of fatty acid production. Possesses both acetoacetyl-ACP synthase and acetyl transacylase activities. Its substrate specificity determines the biosynthesis of branched-chain and/or straight-chain of fatty acids.</text>
</comment>
<feature type="domain" description="Beta-ketoacyl-[acyl-carrier-protein] synthase III N-terminal" evidence="12">
    <location>
        <begin position="107"/>
        <end position="184"/>
    </location>
</feature>
<keyword evidence="5 9" id="KW-0276">Fatty acid metabolism</keyword>
<dbReference type="AlphaFoldDB" id="A0A369AMA0"/>
<keyword evidence="10" id="KW-1133">Transmembrane helix</keyword>
<dbReference type="Pfam" id="PF08541">
    <property type="entry name" value="ACP_syn_III_C"/>
    <property type="match status" value="1"/>
</dbReference>
<dbReference type="GO" id="GO:0006633">
    <property type="term" value="P:fatty acid biosynthetic process"/>
    <property type="evidence" value="ECO:0007669"/>
    <property type="project" value="UniProtKB-UniRule"/>
</dbReference>
<organism evidence="13 14">
    <name type="scientific">Anaerobacterium chartisolvens</name>
    <dbReference type="NCBI Taxonomy" id="1297424"/>
    <lineage>
        <taxon>Bacteria</taxon>
        <taxon>Bacillati</taxon>
        <taxon>Bacillota</taxon>
        <taxon>Clostridia</taxon>
        <taxon>Eubacteriales</taxon>
        <taxon>Oscillospiraceae</taxon>
        <taxon>Anaerobacterium</taxon>
    </lineage>
</organism>
<dbReference type="GO" id="GO:0005737">
    <property type="term" value="C:cytoplasm"/>
    <property type="evidence" value="ECO:0007669"/>
    <property type="project" value="UniProtKB-SubCell"/>
</dbReference>
<dbReference type="GO" id="GO:0004315">
    <property type="term" value="F:3-oxoacyl-[acyl-carrier-protein] synthase activity"/>
    <property type="evidence" value="ECO:0007669"/>
    <property type="project" value="InterPro"/>
</dbReference>
<dbReference type="EMBL" id="QPJT01000028">
    <property type="protein sequence ID" value="RCX10510.1"/>
    <property type="molecule type" value="Genomic_DNA"/>
</dbReference>
<dbReference type="InterPro" id="IPR013747">
    <property type="entry name" value="ACP_syn_III_C"/>
</dbReference>
<dbReference type="NCBIfam" id="NF006829">
    <property type="entry name" value="PRK09352.1"/>
    <property type="match status" value="1"/>
</dbReference>
<keyword evidence="4 9" id="KW-0808">Transferase</keyword>
<evidence type="ECO:0000256" key="6">
    <source>
        <dbReference type="ARBA" id="ARBA00023098"/>
    </source>
</evidence>
<proteinExistence type="inferred from homology"/>
<feature type="active site" evidence="9">
    <location>
        <position position="282"/>
    </location>
</feature>
<dbReference type="EC" id="2.3.1.180" evidence="9"/>
<gene>
    <name evidence="9" type="primary">fabH</name>
    <name evidence="13" type="ORF">DFR58_1289</name>
</gene>
<comment type="similarity">
    <text evidence="1 9">Belongs to the thiolase-like superfamily. FabH family.</text>
</comment>
<feature type="transmembrane region" description="Helical" evidence="10">
    <location>
        <begin position="105"/>
        <end position="126"/>
    </location>
</feature>
<keyword evidence="9" id="KW-0511">Multifunctional enzyme</keyword>
<evidence type="ECO:0000256" key="7">
    <source>
        <dbReference type="ARBA" id="ARBA00023160"/>
    </source>
</evidence>
<dbReference type="GO" id="GO:0033818">
    <property type="term" value="F:beta-ketoacyl-acyl-carrier-protein synthase III activity"/>
    <property type="evidence" value="ECO:0007669"/>
    <property type="project" value="UniProtKB-UniRule"/>
</dbReference>
<keyword evidence="2 9" id="KW-0963">Cytoplasm</keyword>
<dbReference type="SUPFAM" id="SSF53901">
    <property type="entry name" value="Thiolase-like"/>
    <property type="match status" value="1"/>
</dbReference>
<dbReference type="RefSeq" id="WP_114299307.1">
    <property type="nucleotide sequence ID" value="NZ_QPJT01000028.1"/>
</dbReference>
<keyword evidence="14" id="KW-1185">Reference proteome</keyword>
<dbReference type="GO" id="GO:0044550">
    <property type="term" value="P:secondary metabolite biosynthetic process"/>
    <property type="evidence" value="ECO:0007669"/>
    <property type="project" value="TreeGrafter"/>
</dbReference>
<sequence>MKNIGITGTGYYVPNMVWTNHDLEKKLDTTDEWIYSKTGIKERRIADPCEATSDLALYAALDAIKDAGITPAEIDLIILATSSPDMLQPSTAAILQGKLGASRAAAFDISAVCAGFVFAVTVAAAMMRGLGYKNVLVVGAETYSRIMDWNDRNTCVFFGDGAGAAVLSQTDEAGYLDSFIMNNGRGWDVIKLPAGGSRIPATHDTIDKGLHAFTMQGKRVWDFATRVFPESIETVLSKAGLKTEDISLVISHQANINIIKASLKKLGIPFEKTYTTIEKYGNTSGASIPITLAEAAGKNLIKKGDVVAMVGFGGGLSWGAALFKWIK</sequence>
<keyword evidence="6 9" id="KW-0443">Lipid metabolism</keyword>
<evidence type="ECO:0000259" key="11">
    <source>
        <dbReference type="Pfam" id="PF08541"/>
    </source>
</evidence>
<dbReference type="InterPro" id="IPR013751">
    <property type="entry name" value="ACP_syn_III_N"/>
</dbReference>
<evidence type="ECO:0000313" key="13">
    <source>
        <dbReference type="EMBL" id="RCX10510.1"/>
    </source>
</evidence>
<name>A0A369AMA0_9FIRM</name>
<comment type="domain">
    <text evidence="9">The last Arg residue of the ACP-binding site is essential for the weak association between ACP/AcpP and FabH.</text>
</comment>
<keyword evidence="10" id="KW-0812">Transmembrane</keyword>
<dbReference type="Gene3D" id="3.40.47.10">
    <property type="match status" value="1"/>
</dbReference>
<feature type="active site" evidence="9">
    <location>
        <position position="113"/>
    </location>
</feature>
<comment type="caution">
    <text evidence="13">The sequence shown here is derived from an EMBL/GenBank/DDBJ whole genome shotgun (WGS) entry which is preliminary data.</text>
</comment>
<protein>
    <recommendedName>
        <fullName evidence="9">Beta-ketoacyl-[acyl-carrier-protein] synthase III</fullName>
        <shortName evidence="9">Beta-ketoacyl-ACP synthase III</shortName>
        <shortName evidence="9">KAS III</shortName>
        <ecNumber evidence="9">2.3.1.180</ecNumber>
    </recommendedName>
    <alternativeName>
        <fullName evidence="9">3-oxoacyl-[acyl-carrier-protein] synthase 3</fullName>
    </alternativeName>
    <alternativeName>
        <fullName evidence="9">3-oxoacyl-[acyl-carrier-protein] synthase III</fullName>
    </alternativeName>
</protein>
<dbReference type="PANTHER" id="PTHR34069:SF2">
    <property type="entry name" value="BETA-KETOACYL-[ACYL-CARRIER-PROTEIN] SYNTHASE III"/>
    <property type="match status" value="1"/>
</dbReference>
<comment type="subunit">
    <text evidence="9">Homodimer.</text>
</comment>
<dbReference type="NCBIfam" id="TIGR00747">
    <property type="entry name" value="fabH"/>
    <property type="match status" value="1"/>
</dbReference>
<evidence type="ECO:0000313" key="14">
    <source>
        <dbReference type="Proteomes" id="UP000253034"/>
    </source>
</evidence>
<comment type="caution">
    <text evidence="9">Lacks conserved residue(s) required for the propagation of feature annotation.</text>
</comment>
<dbReference type="Proteomes" id="UP000253034">
    <property type="component" value="Unassembled WGS sequence"/>
</dbReference>
<evidence type="ECO:0000256" key="2">
    <source>
        <dbReference type="ARBA" id="ARBA00022490"/>
    </source>
</evidence>
<evidence type="ECO:0000256" key="5">
    <source>
        <dbReference type="ARBA" id="ARBA00022832"/>
    </source>
</evidence>
<comment type="pathway">
    <text evidence="9">Lipid metabolism; fatty acid biosynthesis.</text>
</comment>
<evidence type="ECO:0000256" key="8">
    <source>
        <dbReference type="ARBA" id="ARBA00023315"/>
    </source>
</evidence>
<keyword evidence="8 9" id="KW-0012">Acyltransferase</keyword>
<feature type="domain" description="Beta-ketoacyl-[acyl-carrier-protein] synthase III C-terminal" evidence="11">
    <location>
        <begin position="236"/>
        <end position="325"/>
    </location>
</feature>
<evidence type="ECO:0000256" key="10">
    <source>
        <dbReference type="SAM" id="Phobius"/>
    </source>
</evidence>
<keyword evidence="7 9" id="KW-0275">Fatty acid biosynthesis</keyword>
<dbReference type="PANTHER" id="PTHR34069">
    <property type="entry name" value="3-OXOACYL-[ACYL-CARRIER-PROTEIN] SYNTHASE 3"/>
    <property type="match status" value="1"/>
</dbReference>
<dbReference type="OrthoDB" id="9815506at2"/>
<dbReference type="HAMAP" id="MF_01815">
    <property type="entry name" value="FabH"/>
    <property type="match status" value="1"/>
</dbReference>
<keyword evidence="10" id="KW-0472">Membrane</keyword>
<feature type="active site" evidence="9">
    <location>
        <position position="252"/>
    </location>
</feature>
<dbReference type="InterPro" id="IPR004655">
    <property type="entry name" value="FabH"/>
</dbReference>
<reference evidence="13 14" key="1">
    <citation type="submission" date="2018-07" db="EMBL/GenBank/DDBJ databases">
        <title>Genomic Encyclopedia of Type Strains, Phase IV (KMG-IV): sequencing the most valuable type-strain genomes for metagenomic binning, comparative biology and taxonomic classification.</title>
        <authorList>
            <person name="Goeker M."/>
        </authorList>
    </citation>
    <scope>NUCLEOTIDE SEQUENCE [LARGE SCALE GENOMIC DNA]</scope>
    <source>
        <strain evidence="13 14">DSM 27016</strain>
    </source>
</reference>
<evidence type="ECO:0000256" key="9">
    <source>
        <dbReference type="HAMAP-Rule" id="MF_01815"/>
    </source>
</evidence>
<evidence type="ECO:0000256" key="1">
    <source>
        <dbReference type="ARBA" id="ARBA00008642"/>
    </source>
</evidence>
<comment type="catalytic activity">
    <reaction evidence="9">
        <text>malonyl-[ACP] + acetyl-CoA + H(+) = 3-oxobutanoyl-[ACP] + CO2 + CoA</text>
        <dbReference type="Rhea" id="RHEA:12080"/>
        <dbReference type="Rhea" id="RHEA-COMP:9623"/>
        <dbReference type="Rhea" id="RHEA-COMP:9625"/>
        <dbReference type="ChEBI" id="CHEBI:15378"/>
        <dbReference type="ChEBI" id="CHEBI:16526"/>
        <dbReference type="ChEBI" id="CHEBI:57287"/>
        <dbReference type="ChEBI" id="CHEBI:57288"/>
        <dbReference type="ChEBI" id="CHEBI:78449"/>
        <dbReference type="ChEBI" id="CHEBI:78450"/>
        <dbReference type="EC" id="2.3.1.180"/>
    </reaction>
</comment>
<accession>A0A369AMA0</accession>
<dbReference type="Pfam" id="PF08545">
    <property type="entry name" value="ACP_syn_III"/>
    <property type="match status" value="1"/>
</dbReference>
<dbReference type="InterPro" id="IPR016039">
    <property type="entry name" value="Thiolase-like"/>
</dbReference>
<evidence type="ECO:0000256" key="4">
    <source>
        <dbReference type="ARBA" id="ARBA00022679"/>
    </source>
</evidence>
<evidence type="ECO:0000259" key="12">
    <source>
        <dbReference type="Pfam" id="PF08545"/>
    </source>
</evidence>
<evidence type="ECO:0000256" key="3">
    <source>
        <dbReference type="ARBA" id="ARBA00022516"/>
    </source>
</evidence>